<comment type="caution">
    <text evidence="1">The sequence shown here is derived from an EMBL/GenBank/DDBJ whole genome shotgun (WGS) entry which is preliminary data.</text>
</comment>
<organism evidence="1 2">
    <name type="scientific">Dactylosporangium vinaceum</name>
    <dbReference type="NCBI Taxonomy" id="53362"/>
    <lineage>
        <taxon>Bacteria</taxon>
        <taxon>Bacillati</taxon>
        <taxon>Actinomycetota</taxon>
        <taxon>Actinomycetes</taxon>
        <taxon>Micromonosporales</taxon>
        <taxon>Micromonosporaceae</taxon>
        <taxon>Dactylosporangium</taxon>
    </lineage>
</organism>
<keyword evidence="2" id="KW-1185">Reference proteome</keyword>
<reference evidence="1 2" key="1">
    <citation type="submission" date="2024-09" db="EMBL/GenBank/DDBJ databases">
        <authorList>
            <person name="Sun Q."/>
            <person name="Mori K."/>
        </authorList>
    </citation>
    <scope>NUCLEOTIDE SEQUENCE [LARGE SCALE GENOMIC DNA]</scope>
    <source>
        <strain evidence="1 2">JCM 3307</strain>
    </source>
</reference>
<evidence type="ECO:0000313" key="2">
    <source>
        <dbReference type="Proteomes" id="UP001589608"/>
    </source>
</evidence>
<dbReference type="RefSeq" id="WP_223103390.1">
    <property type="nucleotide sequence ID" value="NZ_CP061913.1"/>
</dbReference>
<dbReference type="Proteomes" id="UP001589608">
    <property type="component" value="Unassembled WGS sequence"/>
</dbReference>
<evidence type="ECO:0000313" key="1">
    <source>
        <dbReference type="EMBL" id="MFB9445253.1"/>
    </source>
</evidence>
<accession>A0ABV5M8S9</accession>
<proteinExistence type="predicted"/>
<protein>
    <submittedName>
        <fullName evidence="1">Uncharacterized protein</fullName>
    </submittedName>
</protein>
<name>A0ABV5M8S9_9ACTN</name>
<sequence length="212" mass="23276">MAATSTPNTHTKTDTGTANMCAATASHRIRTCRRWCAAAAQRLSQTVSGLTAPSFRPCRIEDVHCRMFGQYDAMPSEPSAYAPNALLSRLVGFRLYSVQFVLDYVQLRFDGPTEDMPVLNCDVLPVVQTPSGRIGPRQVGYADALCRFIPSRVVATIEERGRGLRIEFDQGAICLHPEADDVPGPEIALLSGFKDGHWMCWRPGGQSFEGLI</sequence>
<dbReference type="EMBL" id="JBHMCA010000042">
    <property type="protein sequence ID" value="MFB9445253.1"/>
    <property type="molecule type" value="Genomic_DNA"/>
</dbReference>
<gene>
    <name evidence="1" type="ORF">ACFFTR_19435</name>
</gene>